<dbReference type="AlphaFoldDB" id="A0A5B0P681"/>
<accession>A0A5B0P681</accession>
<proteinExistence type="predicted"/>
<dbReference type="Proteomes" id="UP000324748">
    <property type="component" value="Unassembled WGS sequence"/>
</dbReference>
<feature type="region of interest" description="Disordered" evidence="1">
    <location>
        <begin position="62"/>
        <end position="87"/>
    </location>
</feature>
<dbReference type="EMBL" id="VSWC01000067">
    <property type="protein sequence ID" value="KAA1096134.1"/>
    <property type="molecule type" value="Genomic_DNA"/>
</dbReference>
<organism evidence="2 3">
    <name type="scientific">Puccinia graminis f. sp. tritici</name>
    <dbReference type="NCBI Taxonomy" id="56615"/>
    <lineage>
        <taxon>Eukaryota</taxon>
        <taxon>Fungi</taxon>
        <taxon>Dikarya</taxon>
        <taxon>Basidiomycota</taxon>
        <taxon>Pucciniomycotina</taxon>
        <taxon>Pucciniomycetes</taxon>
        <taxon>Pucciniales</taxon>
        <taxon>Pucciniaceae</taxon>
        <taxon>Puccinia</taxon>
    </lineage>
</organism>
<reference evidence="2 3" key="1">
    <citation type="submission" date="2019-05" db="EMBL/GenBank/DDBJ databases">
        <title>Emergence of the Ug99 lineage of the wheat stem rust pathogen through somatic hybridization.</title>
        <authorList>
            <person name="Li F."/>
            <person name="Upadhyaya N.M."/>
            <person name="Sperschneider J."/>
            <person name="Matny O."/>
            <person name="Nguyen-Phuc H."/>
            <person name="Mago R."/>
            <person name="Raley C."/>
            <person name="Miller M.E."/>
            <person name="Silverstein K.A.T."/>
            <person name="Henningsen E."/>
            <person name="Hirsch C.D."/>
            <person name="Visser B."/>
            <person name="Pretorius Z.A."/>
            <person name="Steffenson B.J."/>
            <person name="Schwessinger B."/>
            <person name="Dodds P.N."/>
            <person name="Figueroa M."/>
        </authorList>
    </citation>
    <scope>NUCLEOTIDE SEQUENCE [LARGE SCALE GENOMIC DNA]</scope>
    <source>
        <strain evidence="2">21-0</strain>
    </source>
</reference>
<keyword evidence="3" id="KW-1185">Reference proteome</keyword>
<feature type="compositionally biased region" description="Basic and acidic residues" evidence="1">
    <location>
        <begin position="64"/>
        <end position="83"/>
    </location>
</feature>
<gene>
    <name evidence="2" type="ORF">PGT21_005704</name>
</gene>
<protein>
    <submittedName>
        <fullName evidence="2">Uncharacterized protein</fullName>
    </submittedName>
</protein>
<sequence length="108" mass="12004">MVETPDPNPGDGLDRGLCRAWTPPCRHDITADAFLASRFLIESICSLAQNARVPADQVATCADSRTEERNHHTDPIDKLEESPKSYPSQQLVSVALNQYSKKLNNQKL</sequence>
<evidence type="ECO:0000313" key="2">
    <source>
        <dbReference type="EMBL" id="KAA1096134.1"/>
    </source>
</evidence>
<evidence type="ECO:0000256" key="1">
    <source>
        <dbReference type="SAM" id="MobiDB-lite"/>
    </source>
</evidence>
<evidence type="ECO:0000313" key="3">
    <source>
        <dbReference type="Proteomes" id="UP000324748"/>
    </source>
</evidence>
<comment type="caution">
    <text evidence="2">The sequence shown here is derived from an EMBL/GenBank/DDBJ whole genome shotgun (WGS) entry which is preliminary data.</text>
</comment>
<name>A0A5B0P681_PUCGR</name>